<dbReference type="Proteomes" id="UP001148834">
    <property type="component" value="Unassembled WGS sequence"/>
</dbReference>
<keyword evidence="1" id="KW-0175">Coiled coil</keyword>
<dbReference type="Gene3D" id="2.40.50.100">
    <property type="match status" value="1"/>
</dbReference>
<keyword evidence="2" id="KW-0472">Membrane</keyword>
<dbReference type="PANTHER" id="PTHR30386">
    <property type="entry name" value="MEMBRANE FUSION SUBUNIT OF EMRAB-TOLC MULTIDRUG EFFLUX PUMP"/>
    <property type="match status" value="1"/>
</dbReference>
<gene>
    <name evidence="3" type="ORF">N5925_10025</name>
</gene>
<dbReference type="Gene3D" id="2.40.30.170">
    <property type="match status" value="1"/>
</dbReference>
<keyword evidence="2" id="KW-0812">Transmembrane</keyword>
<protein>
    <submittedName>
        <fullName evidence="3">HlyD family secretion protein</fullName>
    </submittedName>
</protein>
<dbReference type="GO" id="GO:0055085">
    <property type="term" value="P:transmembrane transport"/>
    <property type="evidence" value="ECO:0007669"/>
    <property type="project" value="InterPro"/>
</dbReference>
<dbReference type="PANTHER" id="PTHR30386:SF28">
    <property type="entry name" value="EXPORTED PROTEIN"/>
    <property type="match status" value="1"/>
</dbReference>
<evidence type="ECO:0000313" key="3">
    <source>
        <dbReference type="EMBL" id="MDD2168902.1"/>
    </source>
</evidence>
<evidence type="ECO:0000256" key="2">
    <source>
        <dbReference type="SAM" id="Phobius"/>
    </source>
</evidence>
<feature type="transmembrane region" description="Helical" evidence="2">
    <location>
        <begin position="22"/>
        <end position="44"/>
    </location>
</feature>
<evidence type="ECO:0000313" key="4">
    <source>
        <dbReference type="Proteomes" id="UP001148834"/>
    </source>
</evidence>
<organism evidence="3 4">
    <name type="scientific">Glaesserella parasuis</name>
    <name type="common">Haemophilus parasuis</name>
    <dbReference type="NCBI Taxonomy" id="738"/>
    <lineage>
        <taxon>Bacteria</taxon>
        <taxon>Pseudomonadati</taxon>
        <taxon>Pseudomonadota</taxon>
        <taxon>Gammaproteobacteria</taxon>
        <taxon>Pasteurellales</taxon>
        <taxon>Pasteurellaceae</taxon>
        <taxon>Glaesserella</taxon>
    </lineage>
</organism>
<accession>A0AA42JG55</accession>
<dbReference type="InterPro" id="IPR050739">
    <property type="entry name" value="MFP"/>
</dbReference>
<dbReference type="PRINTS" id="PR01490">
    <property type="entry name" value="RTXTOXIND"/>
</dbReference>
<evidence type="ECO:0000256" key="1">
    <source>
        <dbReference type="SAM" id="Coils"/>
    </source>
</evidence>
<dbReference type="RefSeq" id="WP_279426979.1">
    <property type="nucleotide sequence ID" value="NZ_JARUTO010000001.1"/>
</dbReference>
<feature type="coiled-coil region" evidence="1">
    <location>
        <begin position="201"/>
        <end position="246"/>
    </location>
</feature>
<reference evidence="3" key="1">
    <citation type="submission" date="2022-09" db="EMBL/GenBank/DDBJ databases">
        <title>Molecular characterization of Glaesserella parasuis strains circulating in commercial swine farms using whole-genome sequencing.</title>
        <authorList>
            <person name="Mugabi R."/>
            <person name="Clavijo M."/>
            <person name="Li G."/>
        </authorList>
    </citation>
    <scope>NUCLEOTIDE SEQUENCE</scope>
    <source>
        <strain evidence="3">0435-53</strain>
    </source>
</reference>
<name>A0AA42JG55_GLAPU</name>
<sequence length="422" mass="48652">MFRQEALEYRKWKSTALLISSIPSWLVFLLSFTITISFILYVALGSYTRRETIMGEVVMQPHPIILSASKSGYISERYVEINQPIKKGEPLFKITLDRITDSGNVGLNSINALKAQIKKLDTMIELVHTNQTETLESLNQQIAKNRKIYSETEKYLVEVSKSTEEYFQTLKKYEALMKKGYSANDEIALQRSRYFDQKTLRNSLREKLIQQESAIIALENEIESRKTEYQNQIIRYELQQNDLEIRLLEFESVSELIINAPMDGLVESVSVTVGQVIREGDTVAQMIPANKSEFQLVMWVPNGAISFIKPEDKINIRYEAFPFEKFGQFEGTIKYISTVPTSQQELAFYKNIPSADPNNPLYKIVVEIADQKVEYNNTSLAFLSGMKAEATLFLENRKLYEWMLFPLYNVTKNIGQVSKHDQ</sequence>
<comment type="caution">
    <text evidence="3">The sequence shown here is derived from an EMBL/GenBank/DDBJ whole genome shotgun (WGS) entry which is preliminary data.</text>
</comment>
<keyword evidence="2" id="KW-1133">Transmembrane helix</keyword>
<dbReference type="AlphaFoldDB" id="A0AA42JG55"/>
<dbReference type="EMBL" id="JAODIR010000069">
    <property type="protein sequence ID" value="MDD2168902.1"/>
    <property type="molecule type" value="Genomic_DNA"/>
</dbReference>
<proteinExistence type="predicted"/>